<keyword evidence="4" id="KW-1185">Reference proteome</keyword>
<dbReference type="EnsemblMetazoa" id="XM_028273204.1">
    <property type="protein sequence ID" value="XP_028129005.1"/>
    <property type="gene ID" value="LOC114325204"/>
</dbReference>
<name>A0A6P7F6D3_DIAVI</name>
<dbReference type="AlphaFoldDB" id="A0A6P7F6D3"/>
<dbReference type="InterPro" id="IPR001715">
    <property type="entry name" value="CH_dom"/>
</dbReference>
<dbReference type="InterPro" id="IPR036872">
    <property type="entry name" value="CH_dom_sf"/>
</dbReference>
<organism evidence="5">
    <name type="scientific">Diabrotica virgifera virgifera</name>
    <name type="common">western corn rootworm</name>
    <dbReference type="NCBI Taxonomy" id="50390"/>
    <lineage>
        <taxon>Eukaryota</taxon>
        <taxon>Metazoa</taxon>
        <taxon>Ecdysozoa</taxon>
        <taxon>Arthropoda</taxon>
        <taxon>Hexapoda</taxon>
        <taxon>Insecta</taxon>
        <taxon>Pterygota</taxon>
        <taxon>Neoptera</taxon>
        <taxon>Endopterygota</taxon>
        <taxon>Coleoptera</taxon>
        <taxon>Polyphaga</taxon>
        <taxon>Cucujiformia</taxon>
        <taxon>Chrysomeloidea</taxon>
        <taxon>Chrysomelidae</taxon>
        <taxon>Galerucinae</taxon>
        <taxon>Diabroticina</taxon>
        <taxon>Diabroticites</taxon>
        <taxon>Diabrotica</taxon>
    </lineage>
</organism>
<feature type="domain" description="Calponin-homology (CH)" evidence="2">
    <location>
        <begin position="17"/>
        <end position="123"/>
    </location>
</feature>
<dbReference type="PROSITE" id="PS50021">
    <property type="entry name" value="CH"/>
    <property type="match status" value="1"/>
</dbReference>
<reference evidence="3" key="2">
    <citation type="submission" date="2025-05" db="UniProtKB">
        <authorList>
            <consortium name="EnsemblMetazoa"/>
        </authorList>
    </citation>
    <scope>IDENTIFICATION</scope>
</reference>
<dbReference type="InterPro" id="IPR050606">
    <property type="entry name" value="Calponin-like"/>
</dbReference>
<dbReference type="CDD" id="cd21207">
    <property type="entry name" value="CH_dMP20-like"/>
    <property type="match status" value="1"/>
</dbReference>
<dbReference type="SUPFAM" id="SSF47576">
    <property type="entry name" value="Calponin-homology domain, CH-domain"/>
    <property type="match status" value="1"/>
</dbReference>
<dbReference type="KEGG" id="dvv:114325204"/>
<sequence length="184" mass="20608">MPGPSRPLWQVAGKRDPEQEREAQAWIEAVTGMRFPPGVPYEDCLRDGILLCTLMNRLAPGIIQKINTSGGDYKMMDNLNQFQKACVKYGVPDVDLFQTTDLWDRKNIVLVTTTIFALGRTCYKHPEWRGPFLGPRPSEENRRDFSDEQLRAGEAIIGLQAGQNRGATQAGQNFGASRKIILGK</sequence>
<dbReference type="Pfam" id="PF00402">
    <property type="entry name" value="Calponin"/>
    <property type="match status" value="1"/>
</dbReference>
<dbReference type="GeneID" id="114325204"/>
<evidence type="ECO:0000313" key="5">
    <source>
        <dbReference type="RefSeq" id="XP_028129005.1"/>
    </source>
</evidence>
<evidence type="ECO:0000313" key="3">
    <source>
        <dbReference type="EnsemblMetazoa" id="XP_028129005.1"/>
    </source>
</evidence>
<evidence type="ECO:0000256" key="1">
    <source>
        <dbReference type="ARBA" id="ARBA00009631"/>
    </source>
</evidence>
<dbReference type="SMART" id="SM00033">
    <property type="entry name" value="CH"/>
    <property type="match status" value="1"/>
</dbReference>
<accession>A0A6P7F6D3</accession>
<dbReference type="GO" id="GO:0015629">
    <property type="term" value="C:actin cytoskeleton"/>
    <property type="evidence" value="ECO:0007669"/>
    <property type="project" value="TreeGrafter"/>
</dbReference>
<dbReference type="GO" id="GO:0051015">
    <property type="term" value="F:actin filament binding"/>
    <property type="evidence" value="ECO:0007669"/>
    <property type="project" value="TreeGrafter"/>
</dbReference>
<dbReference type="InterPro" id="IPR000557">
    <property type="entry name" value="Calponin_repeat"/>
</dbReference>
<gene>
    <name evidence="5" type="primary">LOC114325204</name>
</gene>
<dbReference type="PANTHER" id="PTHR47385">
    <property type="entry name" value="CALPONIN"/>
    <property type="match status" value="1"/>
</dbReference>
<evidence type="ECO:0000259" key="2">
    <source>
        <dbReference type="PROSITE" id="PS50021"/>
    </source>
</evidence>
<evidence type="ECO:0000313" key="4">
    <source>
        <dbReference type="Proteomes" id="UP001652700"/>
    </source>
</evidence>
<dbReference type="PANTHER" id="PTHR47385:SF13">
    <property type="entry name" value="CALPONIN"/>
    <property type="match status" value="1"/>
</dbReference>
<dbReference type="InterPro" id="IPR003096">
    <property type="entry name" value="SM22_calponin"/>
</dbReference>
<dbReference type="Pfam" id="PF00307">
    <property type="entry name" value="CH"/>
    <property type="match status" value="1"/>
</dbReference>
<dbReference type="OrthoDB" id="21595at2759"/>
<dbReference type="GO" id="GO:0007015">
    <property type="term" value="P:actin filament organization"/>
    <property type="evidence" value="ECO:0007669"/>
    <property type="project" value="TreeGrafter"/>
</dbReference>
<dbReference type="PROSITE" id="PS51122">
    <property type="entry name" value="CALPONIN_2"/>
    <property type="match status" value="1"/>
</dbReference>
<dbReference type="PRINTS" id="PR00888">
    <property type="entry name" value="SM22CALPONIN"/>
</dbReference>
<comment type="similarity">
    <text evidence="1">Belongs to the calponin family.</text>
</comment>
<reference evidence="5" key="1">
    <citation type="submission" date="2025-04" db="UniProtKB">
        <authorList>
            <consortium name="RefSeq"/>
        </authorList>
    </citation>
    <scope>IDENTIFICATION</scope>
    <source>
        <tissue evidence="5">Whole insect</tissue>
    </source>
</reference>
<dbReference type="InParanoid" id="A0A6P7F6D3"/>
<dbReference type="Gene3D" id="1.10.418.10">
    <property type="entry name" value="Calponin-like domain"/>
    <property type="match status" value="1"/>
</dbReference>
<dbReference type="Proteomes" id="UP001652700">
    <property type="component" value="Unplaced"/>
</dbReference>
<dbReference type="RefSeq" id="XP_028129005.1">
    <property type="nucleotide sequence ID" value="XM_028273204.1"/>
</dbReference>
<protein>
    <submittedName>
        <fullName evidence="5">Muscle-specific protein 20-like</fullName>
    </submittedName>
</protein>
<proteinExistence type="inferred from homology"/>